<dbReference type="InterPro" id="IPR049016">
    <property type="entry name" value="MYO6_lever"/>
</dbReference>
<evidence type="ECO:0000256" key="9">
    <source>
        <dbReference type="ARBA" id="ARBA00023175"/>
    </source>
</evidence>
<dbReference type="InterPro" id="IPR032412">
    <property type="entry name" value="Myosin-VI_CBD"/>
</dbReference>
<keyword evidence="6 11" id="KW-0067">ATP-binding</keyword>
<evidence type="ECO:0000313" key="17">
    <source>
        <dbReference type="Proteomes" id="UP001367676"/>
    </source>
</evidence>
<evidence type="ECO:0008006" key="18">
    <source>
        <dbReference type="Google" id="ProtNLM"/>
    </source>
</evidence>
<evidence type="ECO:0000256" key="12">
    <source>
        <dbReference type="SAM" id="Coils"/>
    </source>
</evidence>
<evidence type="ECO:0000256" key="7">
    <source>
        <dbReference type="ARBA" id="ARBA00022860"/>
    </source>
</evidence>
<dbReference type="InterPro" id="IPR036114">
    <property type="entry name" value="MYSc_Myo6"/>
</dbReference>
<dbReference type="Pfam" id="PF16521">
    <property type="entry name" value="Myosin-VI_CBD"/>
    <property type="match status" value="1"/>
</dbReference>
<dbReference type="PANTHER" id="PTHR13140:SF745">
    <property type="entry name" value="UNCONVENTIONAL MYOSIN-VI"/>
    <property type="match status" value="1"/>
</dbReference>
<keyword evidence="7" id="KW-0112">Calmodulin-binding</keyword>
<feature type="coiled-coil region" evidence="12">
    <location>
        <begin position="842"/>
        <end position="890"/>
    </location>
</feature>
<dbReference type="Gene3D" id="1.20.58.530">
    <property type="match status" value="1"/>
</dbReference>
<reference evidence="16 17" key="1">
    <citation type="submission" date="2024-03" db="EMBL/GenBank/DDBJ databases">
        <title>Adaptation during the transition from Ophiocordyceps entomopathogen to insect associate is accompanied by gene loss and intensified selection.</title>
        <authorList>
            <person name="Ward C.M."/>
            <person name="Onetto C.A."/>
            <person name="Borneman A.R."/>
        </authorList>
    </citation>
    <scope>NUCLEOTIDE SEQUENCE [LARGE SCALE GENOMIC DNA]</scope>
    <source>
        <strain evidence="16">AWRI1</strain>
        <tissue evidence="16">Single Adult Female</tissue>
    </source>
</reference>
<feature type="coiled-coil region" evidence="12">
    <location>
        <begin position="922"/>
        <end position="1023"/>
    </location>
</feature>
<evidence type="ECO:0000256" key="2">
    <source>
        <dbReference type="ARBA" id="ARBA00008314"/>
    </source>
</evidence>
<evidence type="ECO:0000256" key="10">
    <source>
        <dbReference type="ARBA" id="ARBA00023203"/>
    </source>
</evidence>
<evidence type="ECO:0000313" key="16">
    <source>
        <dbReference type="EMBL" id="KAK7604062.1"/>
    </source>
</evidence>
<keyword evidence="5 11" id="KW-0547">Nucleotide-binding</keyword>
<keyword evidence="4" id="KW-0597">Phosphoprotein</keyword>
<evidence type="ECO:0000256" key="6">
    <source>
        <dbReference type="ARBA" id="ARBA00022840"/>
    </source>
</evidence>
<keyword evidence="9 11" id="KW-0505">Motor protein</keyword>
<evidence type="ECO:0000256" key="11">
    <source>
        <dbReference type="PROSITE-ProRule" id="PRU00782"/>
    </source>
</evidence>
<dbReference type="FunFam" id="3.40.850.10:FF:000018">
    <property type="entry name" value="unconventional myosin-VI isoform X1"/>
    <property type="match status" value="1"/>
</dbReference>
<dbReference type="InterPro" id="IPR036961">
    <property type="entry name" value="Kinesin_motor_dom_sf"/>
</dbReference>
<organism evidence="16 17">
    <name type="scientific">Parthenolecanium corni</name>
    <dbReference type="NCBI Taxonomy" id="536013"/>
    <lineage>
        <taxon>Eukaryota</taxon>
        <taxon>Metazoa</taxon>
        <taxon>Ecdysozoa</taxon>
        <taxon>Arthropoda</taxon>
        <taxon>Hexapoda</taxon>
        <taxon>Insecta</taxon>
        <taxon>Pterygota</taxon>
        <taxon>Neoptera</taxon>
        <taxon>Paraneoptera</taxon>
        <taxon>Hemiptera</taxon>
        <taxon>Sternorrhyncha</taxon>
        <taxon>Coccoidea</taxon>
        <taxon>Coccidae</taxon>
        <taxon>Parthenolecanium</taxon>
    </lineage>
</organism>
<dbReference type="CDD" id="cd01382">
    <property type="entry name" value="MYSc_Myo6"/>
    <property type="match status" value="1"/>
</dbReference>
<dbReference type="GO" id="GO:0000146">
    <property type="term" value="F:microfilament motor activity"/>
    <property type="evidence" value="ECO:0007669"/>
    <property type="project" value="TreeGrafter"/>
</dbReference>
<dbReference type="AlphaFoldDB" id="A0AAN9TUR1"/>
<protein>
    <recommendedName>
        <fullName evidence="18">Unconventional myosin-VI</fullName>
    </recommendedName>
</protein>
<comment type="caution">
    <text evidence="16">The sequence shown here is derived from an EMBL/GenBank/DDBJ whole genome shotgun (WGS) entry which is preliminary data.</text>
</comment>
<evidence type="ECO:0000256" key="4">
    <source>
        <dbReference type="ARBA" id="ARBA00022553"/>
    </source>
</evidence>
<dbReference type="SUPFAM" id="SSF52540">
    <property type="entry name" value="P-loop containing nucleoside triphosphate hydrolases"/>
    <property type="match status" value="1"/>
</dbReference>
<evidence type="ECO:0000256" key="5">
    <source>
        <dbReference type="ARBA" id="ARBA00022741"/>
    </source>
</evidence>
<dbReference type="CDD" id="cd21759">
    <property type="entry name" value="CBD_MYO6-like"/>
    <property type="match status" value="1"/>
</dbReference>
<evidence type="ECO:0000256" key="3">
    <source>
        <dbReference type="ARBA" id="ARBA00022490"/>
    </source>
</evidence>
<dbReference type="GO" id="GO:0007015">
    <property type="term" value="P:actin filament organization"/>
    <property type="evidence" value="ECO:0007669"/>
    <property type="project" value="TreeGrafter"/>
</dbReference>
<dbReference type="FunFam" id="1.20.58.530:FF:000006">
    <property type="entry name" value="Putative unconventional myosin-VI"/>
    <property type="match status" value="1"/>
</dbReference>
<keyword evidence="8 11" id="KW-0518">Myosin</keyword>
<dbReference type="Gene3D" id="3.30.70.1590">
    <property type="match status" value="1"/>
</dbReference>
<keyword evidence="3" id="KW-0963">Cytoplasm</keyword>
<dbReference type="GO" id="GO:0005524">
    <property type="term" value="F:ATP binding"/>
    <property type="evidence" value="ECO:0007669"/>
    <property type="project" value="UniProtKB-UniRule"/>
</dbReference>
<dbReference type="PANTHER" id="PTHR13140">
    <property type="entry name" value="MYOSIN"/>
    <property type="match status" value="1"/>
</dbReference>
<dbReference type="SMART" id="SM00242">
    <property type="entry name" value="MYSc"/>
    <property type="match status" value="1"/>
</dbReference>
<dbReference type="GO" id="GO:0005886">
    <property type="term" value="C:plasma membrane"/>
    <property type="evidence" value="ECO:0007669"/>
    <property type="project" value="TreeGrafter"/>
</dbReference>
<keyword evidence="12" id="KW-0175">Coiled coil</keyword>
<comment type="similarity">
    <text evidence="2 11">Belongs to the TRAFAC class myosin-kinesin ATPase superfamily. Myosin family.</text>
</comment>
<dbReference type="PRINTS" id="PR00193">
    <property type="entry name" value="MYOSINHEAVY"/>
</dbReference>
<dbReference type="PROSITE" id="PS50096">
    <property type="entry name" value="IQ"/>
    <property type="match status" value="1"/>
</dbReference>
<dbReference type="InterPro" id="IPR001609">
    <property type="entry name" value="Myosin_head_motor_dom-like"/>
</dbReference>
<proteinExistence type="inferred from homology"/>
<sequence>MEKQKVWISDPIDGFILGRIVDLKVDTVVVQPIDSRRAPITCELDRTYPAEDHDSKDVDDNCTLMHLNEATLLNNIRIRYSKDKIYTYVANILIAVNPYFEIKNLYSQSTMRSYQGKSLGVLPPHVFAIADKSFRDMKILKQSQSIIVSGESGAGKTESTKYLLKYLCDLWGSSAGPIEQKILDANPILEAFGNAKTTRNNNSSRFGKFMEIHFDTRYNVVGGYISHYLLEKSRICVQSSEERNYHFFYLICAGAPLHLREKLCVMNPDNFHYLRKGCTQYFTKSSTEKLLKSDQLSASHKKKGNLKDPLLDDVEDFQNVDRALSSIELSENEKCSIYSVVAAVLHLGNIEFEENIENTKGGSKVIDSSLKSLKTTAELLSVDAEELQQALLTKVMMTNRGGVKGTIIMVPLKVHEAQNARDALAKSIYSRLFDYIVKRINDSIPFKASSYYIGVLDIAGFEYFTTNSFEQFCINYCNEKLQQFFNKRILKDEQELYEREGLHIQKISFIDNQDCIDLIEAKNTGIFSLLDEESKLPKCCAEHFTTEVHRQWASHFRLGVPRSSKLKLHRELRDDEGFLVRHFAGAVCYKTDQFIEKNNDALHANLEGLILESRNVFLKNLFESGSDLSATMNKGKLTFISVGSKFRSQLTELMDKLKSTGTSFVRCIKPNHKMVDHCFDGGSILSQLQCSGMTVVLELMHQGYPSRCMFNELYVMYQKLMPPELVRLDSRLFCKALFRAIGMNDKDYKFGVSKIFFRPGKFSEFDAIMRSDPENVATMLKKVKKWLLSARWKKAQWCSLMVIKLKNKILYRRSCLIVIQKNTRMYLAMKKYRHRYRGITKLNSLKSILNKMKALIQQLKEDKEQSETAVKRLQNNFDVAIEKIRQMDNISADEIDKMHANLMKDANCMLVELETKVAKQRSTEEQRRLQKIQNDMQIERNRKLDEESRKKEAENLKQQKIEIERRRKEEEKREEFEPSITAITENNYKEVEEAQRKIEIQLRERLEQERRDHELALRLARETNSVIDDIQPLANTYKEKFNQPPSEPTVTDKYNLSKWKYSQLRDIINTSCDIDLLEACRAEFHRRLKVYHAWKAKNNKRSVMDENERVPRSILEEASKQKNNVRKFEVNANSQRYFRIPFVRPAPNCENGSGDLTGKRGMWYAHFNGQYVARQMELHPDKPPILLVAGKDDMQMCELSLEETGLIRKRGAEIVESEFEKEWRRHGGEPYRRPMGDMNRSDDPSFSRPGKTPINVS</sequence>
<keyword evidence="17" id="KW-1185">Reference proteome</keyword>
<dbReference type="Gene3D" id="1.10.10.820">
    <property type="match status" value="1"/>
</dbReference>
<feature type="region of interest" description="Actin-binding" evidence="11">
    <location>
        <begin position="650"/>
        <end position="672"/>
    </location>
</feature>
<comment type="subcellular location">
    <subcellularLocation>
        <location evidence="1">Cytoplasm</location>
    </subcellularLocation>
</comment>
<feature type="binding site" evidence="11">
    <location>
        <begin position="150"/>
        <end position="157"/>
    </location>
    <ligand>
        <name>ATP</name>
        <dbReference type="ChEBI" id="CHEBI:30616"/>
    </ligand>
</feature>
<gene>
    <name evidence="16" type="ORF">V9T40_004335</name>
</gene>
<dbReference type="Gene3D" id="2.30.30.360">
    <property type="entry name" value="Myosin S1 fragment, N-terminal"/>
    <property type="match status" value="1"/>
</dbReference>
<dbReference type="InterPro" id="IPR004009">
    <property type="entry name" value="SH3_Myosin"/>
</dbReference>
<dbReference type="GO" id="GO:0030048">
    <property type="term" value="P:actin filament-based movement"/>
    <property type="evidence" value="ECO:0007669"/>
    <property type="project" value="TreeGrafter"/>
</dbReference>
<dbReference type="Pfam" id="PF00063">
    <property type="entry name" value="Myosin_head"/>
    <property type="match status" value="1"/>
</dbReference>
<dbReference type="InterPro" id="IPR027417">
    <property type="entry name" value="P-loop_NTPase"/>
</dbReference>
<dbReference type="InterPro" id="IPR008989">
    <property type="entry name" value="Myosin_S1_N"/>
</dbReference>
<dbReference type="Gene3D" id="6.10.220.10">
    <property type="match status" value="1"/>
</dbReference>
<dbReference type="EMBL" id="JBBCAQ010000004">
    <property type="protein sequence ID" value="KAK7604062.1"/>
    <property type="molecule type" value="Genomic_DNA"/>
</dbReference>
<dbReference type="PROSITE" id="PS51456">
    <property type="entry name" value="MYOSIN_MOTOR"/>
    <property type="match status" value="1"/>
</dbReference>
<feature type="domain" description="Myosin motor" evidence="14">
    <location>
        <begin position="56"/>
        <end position="770"/>
    </location>
</feature>
<dbReference type="GO" id="GO:0005516">
    <property type="term" value="F:calmodulin binding"/>
    <property type="evidence" value="ECO:0007669"/>
    <property type="project" value="UniProtKB-KW"/>
</dbReference>
<dbReference type="Gene3D" id="1.20.120.720">
    <property type="entry name" value="Myosin VI head, motor domain, U50 subdomain"/>
    <property type="match status" value="1"/>
</dbReference>
<feature type="region of interest" description="Disordered" evidence="13">
    <location>
        <begin position="1223"/>
        <end position="1257"/>
    </location>
</feature>
<dbReference type="Gene3D" id="3.40.850.10">
    <property type="entry name" value="Kinesin motor domain"/>
    <property type="match status" value="1"/>
</dbReference>
<dbReference type="CDD" id="cd21958">
    <property type="entry name" value="MyUb_Myo6"/>
    <property type="match status" value="1"/>
</dbReference>
<evidence type="ECO:0000259" key="14">
    <source>
        <dbReference type="PROSITE" id="PS51456"/>
    </source>
</evidence>
<dbReference type="Proteomes" id="UP001367676">
    <property type="component" value="Unassembled WGS sequence"/>
</dbReference>
<dbReference type="GO" id="GO:0030139">
    <property type="term" value="C:endocytic vesicle"/>
    <property type="evidence" value="ECO:0007669"/>
    <property type="project" value="TreeGrafter"/>
</dbReference>
<dbReference type="PROSITE" id="PS51844">
    <property type="entry name" value="SH3_LIKE"/>
    <property type="match status" value="1"/>
</dbReference>
<keyword evidence="10 11" id="KW-0009">Actin-binding</keyword>
<feature type="domain" description="Myosin N-terminal SH3-like" evidence="15">
    <location>
        <begin position="1"/>
        <end position="52"/>
    </location>
</feature>
<evidence type="ECO:0000256" key="13">
    <source>
        <dbReference type="SAM" id="MobiDB-lite"/>
    </source>
</evidence>
<dbReference type="GO" id="GO:0051015">
    <property type="term" value="F:actin filament binding"/>
    <property type="evidence" value="ECO:0007669"/>
    <property type="project" value="InterPro"/>
</dbReference>
<dbReference type="GO" id="GO:0016459">
    <property type="term" value="C:myosin complex"/>
    <property type="evidence" value="ECO:0007669"/>
    <property type="project" value="UniProtKB-KW"/>
</dbReference>
<feature type="compositionally biased region" description="Basic and acidic residues" evidence="13">
    <location>
        <begin position="1223"/>
        <end position="1245"/>
    </location>
</feature>
<evidence type="ECO:0000256" key="1">
    <source>
        <dbReference type="ARBA" id="ARBA00004496"/>
    </source>
</evidence>
<dbReference type="Pfam" id="PF21521">
    <property type="entry name" value="MYO6_lever"/>
    <property type="match status" value="1"/>
</dbReference>
<evidence type="ECO:0000259" key="15">
    <source>
        <dbReference type="PROSITE" id="PS51844"/>
    </source>
</evidence>
<accession>A0AAN9TUR1</accession>
<evidence type="ECO:0000256" key="8">
    <source>
        <dbReference type="ARBA" id="ARBA00023123"/>
    </source>
</evidence>
<name>A0AAN9TUR1_9HEMI</name>